<dbReference type="EMBL" id="KT820662">
    <property type="protein sequence ID" value="ALH23264.1"/>
    <property type="molecule type" value="Genomic_DNA"/>
</dbReference>
<protein>
    <submittedName>
        <fullName evidence="2">Uncharacterized protein</fullName>
    </submittedName>
</protein>
<evidence type="ECO:0000313" key="2">
    <source>
        <dbReference type="EMBL" id="ALH23264.1"/>
    </source>
</evidence>
<name>A0A0N9R1F2_9VIRU</name>
<accession>A0A0N9R1F2</accession>
<dbReference type="Proteomes" id="UP000203826">
    <property type="component" value="Segment"/>
</dbReference>
<dbReference type="KEGG" id="vg:26049225"/>
<organism evidence="2 3">
    <name type="scientific">Chrysochromulina ericina virus CeV-01B</name>
    <dbReference type="NCBI Taxonomy" id="3070830"/>
    <lineage>
        <taxon>Viruses</taxon>
        <taxon>Varidnaviria</taxon>
        <taxon>Bamfordvirae</taxon>
        <taxon>Nucleocytoviricota</taxon>
        <taxon>Megaviricetes</taxon>
        <taxon>Imitervirales</taxon>
        <taxon>Mesomimiviridae</taxon>
        <taxon>Tethysvirus</taxon>
        <taxon>Tethysvirus raunefjordenense</taxon>
    </lineage>
</organism>
<proteinExistence type="predicted"/>
<feature type="compositionally biased region" description="Basic residues" evidence="1">
    <location>
        <begin position="93"/>
        <end position="112"/>
    </location>
</feature>
<reference evidence="2 3" key="1">
    <citation type="journal article" date="2015" name="Genome Announc.">
        <title>The 474-Kilobase-Pair Complete Genome Sequence of CeV-01B, a Virus Infecting Haptolina (Chrysochromulina) ericina (Prymnesiophyceae).</title>
        <authorList>
            <person name="Gallot-Lavallee L."/>
            <person name="Pagarete A."/>
            <person name="Legendre M."/>
            <person name="Santini S."/>
            <person name="Sandaa R.A."/>
            <person name="Himmelbauer H."/>
            <person name="Ogata H."/>
            <person name="Bratbak G."/>
            <person name="Claverie J.M."/>
        </authorList>
    </citation>
    <scope>NUCLEOTIDE SEQUENCE [LARGE SCALE GENOMIC DNA]</scope>
    <source>
        <strain evidence="2">CeV-01B</strain>
    </source>
</reference>
<feature type="region of interest" description="Disordered" evidence="1">
    <location>
        <begin position="78"/>
        <end position="112"/>
    </location>
</feature>
<evidence type="ECO:0000256" key="1">
    <source>
        <dbReference type="SAM" id="MobiDB-lite"/>
    </source>
</evidence>
<gene>
    <name evidence="2" type="ORF">ceV_358</name>
</gene>
<keyword evidence="3" id="KW-1185">Reference proteome</keyword>
<sequence length="112" mass="13173">MVNNNYFTKNLNTVLNESHYPHLKNKLFDDLILPHGLIKNSLNNIKCTNIKICYTDECIDKKVFDKLVELVEVKPDKSNSLEKFNNKPNNKAKITRKKGNTKRDKKTRRKKK</sequence>
<evidence type="ECO:0000313" key="3">
    <source>
        <dbReference type="Proteomes" id="UP000203826"/>
    </source>
</evidence>